<protein>
    <submittedName>
        <fullName evidence="6">Hopanoid biosynthesis associated protein HpnK</fullName>
    </submittedName>
</protein>
<comment type="cofactor">
    <cofactor evidence="1">
        <name>Mg(2+)</name>
        <dbReference type="ChEBI" id="CHEBI:18420"/>
    </cofactor>
</comment>
<dbReference type="NCBIfam" id="TIGR03473">
    <property type="entry name" value="HpnK"/>
    <property type="match status" value="1"/>
</dbReference>
<dbReference type="AlphaFoldDB" id="A0A1H9AHV2"/>
<evidence type="ECO:0000256" key="1">
    <source>
        <dbReference type="ARBA" id="ARBA00001946"/>
    </source>
</evidence>
<dbReference type="STRING" id="1855383.SAMN05216548_101428"/>
<evidence type="ECO:0000256" key="4">
    <source>
        <dbReference type="ARBA" id="ARBA00022842"/>
    </source>
</evidence>
<evidence type="ECO:0000313" key="7">
    <source>
        <dbReference type="Proteomes" id="UP000199647"/>
    </source>
</evidence>
<reference evidence="6 7" key="1">
    <citation type="submission" date="2016-10" db="EMBL/GenBank/DDBJ databases">
        <authorList>
            <person name="de Groot N.N."/>
        </authorList>
    </citation>
    <scope>NUCLEOTIDE SEQUENCE [LARGE SCALE GENOMIC DNA]</scope>
    <source>
        <strain evidence="6 7">A52C2</strain>
    </source>
</reference>
<dbReference type="InterPro" id="IPR011330">
    <property type="entry name" value="Glyco_hydro/deAcase_b/a-brl"/>
</dbReference>
<keyword evidence="4" id="KW-0460">Magnesium</keyword>
<dbReference type="InterPro" id="IPR017836">
    <property type="entry name" value="Hopanoid_biosynth-assoc_HpnK"/>
</dbReference>
<keyword evidence="5" id="KW-0119">Carbohydrate metabolism</keyword>
<keyword evidence="7" id="KW-1185">Reference proteome</keyword>
<evidence type="ECO:0000256" key="5">
    <source>
        <dbReference type="ARBA" id="ARBA00023277"/>
    </source>
</evidence>
<accession>A0A1H9AHV2</accession>
<dbReference type="Pfam" id="PF04794">
    <property type="entry name" value="YdjC"/>
    <property type="match status" value="1"/>
</dbReference>
<dbReference type="Proteomes" id="UP000199647">
    <property type="component" value="Unassembled WGS sequence"/>
</dbReference>
<dbReference type="PANTHER" id="PTHR31609">
    <property type="entry name" value="YDJC DEACETYLASE FAMILY MEMBER"/>
    <property type="match status" value="1"/>
</dbReference>
<dbReference type="Gene3D" id="3.20.20.370">
    <property type="entry name" value="Glycoside hydrolase/deacetylase"/>
    <property type="match status" value="1"/>
</dbReference>
<evidence type="ECO:0000256" key="2">
    <source>
        <dbReference type="ARBA" id="ARBA00022723"/>
    </source>
</evidence>
<gene>
    <name evidence="6" type="ORF">SAMN05216548_101428</name>
</gene>
<dbReference type="GO" id="GO:0019213">
    <property type="term" value="F:deacetylase activity"/>
    <property type="evidence" value="ECO:0007669"/>
    <property type="project" value="TreeGrafter"/>
</dbReference>
<name>A0A1H9AHV2_9HYPH</name>
<sequence>MEIAHRRGILTAASLMVGAPAFADAVERARAMPGLGVGLHLTLVDGAPVLPPRDIPDLVGSDGRFSTDPVKMGVGLFFRAAMKRQAEAEIRAQFERFRQTGLSLDHVNAHQHFHMHPTVRDLVLRIGRDYGMRALRIPAEPFRVSWRAAGDRPFGRALNRVFHANRNRAMRGRAAGAGMRLNDRVFGFNDTGAMVEARWLALLPRLPDGVTEIYCHPATRRWTGADNLPGHYRPVEEFQALVSAEVRRAVELCGARLAPFAALPFGQAGVAR</sequence>
<keyword evidence="3" id="KW-0378">Hydrolase</keyword>
<dbReference type="GO" id="GO:0046872">
    <property type="term" value="F:metal ion binding"/>
    <property type="evidence" value="ECO:0007669"/>
    <property type="project" value="UniProtKB-KW"/>
</dbReference>
<evidence type="ECO:0000256" key="3">
    <source>
        <dbReference type="ARBA" id="ARBA00022801"/>
    </source>
</evidence>
<dbReference type="InterPro" id="IPR006879">
    <property type="entry name" value="YdjC-like"/>
</dbReference>
<proteinExistence type="predicted"/>
<dbReference type="GO" id="GO:0016787">
    <property type="term" value="F:hydrolase activity"/>
    <property type="evidence" value="ECO:0007669"/>
    <property type="project" value="UniProtKB-KW"/>
</dbReference>
<dbReference type="EMBL" id="FOFG01000001">
    <property type="protein sequence ID" value="SEP76061.1"/>
    <property type="molecule type" value="Genomic_DNA"/>
</dbReference>
<dbReference type="PANTHER" id="PTHR31609:SF1">
    <property type="entry name" value="CARBOHYDRATE DEACETYLASE"/>
    <property type="match status" value="1"/>
</dbReference>
<dbReference type="GO" id="GO:0005975">
    <property type="term" value="P:carbohydrate metabolic process"/>
    <property type="evidence" value="ECO:0007669"/>
    <property type="project" value="InterPro"/>
</dbReference>
<keyword evidence="2" id="KW-0479">Metal-binding</keyword>
<evidence type="ECO:0000313" key="6">
    <source>
        <dbReference type="EMBL" id="SEP76061.1"/>
    </source>
</evidence>
<organism evidence="6 7">
    <name type="scientific">Faunimonas pinastri</name>
    <dbReference type="NCBI Taxonomy" id="1855383"/>
    <lineage>
        <taxon>Bacteria</taxon>
        <taxon>Pseudomonadati</taxon>
        <taxon>Pseudomonadota</taxon>
        <taxon>Alphaproteobacteria</taxon>
        <taxon>Hyphomicrobiales</taxon>
        <taxon>Afifellaceae</taxon>
        <taxon>Faunimonas</taxon>
    </lineage>
</organism>
<dbReference type="SUPFAM" id="SSF88713">
    <property type="entry name" value="Glycoside hydrolase/deacetylase"/>
    <property type="match status" value="1"/>
</dbReference>